<name>A0A399IIQ6_9CLOT</name>
<comment type="caution">
    <text evidence="1">The sequence shown here is derived from an EMBL/GenBank/DDBJ whole genome shotgun (WGS) entry which is preliminary data.</text>
</comment>
<sequence length="82" mass="9500">MGGTKKEETFNFFKANPKALYEKNIEDYLKELGIKQSTYNKHRNEFISIAVTNIGSSASVLTNKNKVKREKFVFDDNRLFGF</sequence>
<dbReference type="Proteomes" id="UP000265930">
    <property type="component" value="Unassembled WGS sequence"/>
</dbReference>
<reference evidence="1 2" key="1">
    <citation type="submission" date="2018-08" db="EMBL/GenBank/DDBJ databases">
        <title>Genome of Clostridium chromiireducens C1, DSM12136.</title>
        <authorList>
            <person name="Xing M."/>
            <person name="Wei Y."/>
            <person name="Ang E.L."/>
            <person name="Zhao H."/>
            <person name="Zhang Y."/>
        </authorList>
    </citation>
    <scope>NUCLEOTIDE SEQUENCE [LARGE SCALE GENOMIC DNA]</scope>
    <source>
        <strain evidence="1 2">C1</strain>
    </source>
</reference>
<gene>
    <name evidence="1" type="ORF">D2A34_21775</name>
</gene>
<evidence type="ECO:0000313" key="1">
    <source>
        <dbReference type="EMBL" id="RII32830.1"/>
    </source>
</evidence>
<protein>
    <submittedName>
        <fullName evidence="1">Uncharacterized protein</fullName>
    </submittedName>
</protein>
<organism evidence="1 2">
    <name type="scientific">Clostridium chromiireducens</name>
    <dbReference type="NCBI Taxonomy" id="225345"/>
    <lineage>
        <taxon>Bacteria</taxon>
        <taxon>Bacillati</taxon>
        <taxon>Bacillota</taxon>
        <taxon>Clostridia</taxon>
        <taxon>Eubacteriales</taxon>
        <taxon>Clostridiaceae</taxon>
        <taxon>Clostridium</taxon>
    </lineage>
</organism>
<evidence type="ECO:0000313" key="2">
    <source>
        <dbReference type="Proteomes" id="UP000265930"/>
    </source>
</evidence>
<dbReference type="RefSeq" id="WP_119367905.1">
    <property type="nucleotide sequence ID" value="NZ_QXDJ01000006.1"/>
</dbReference>
<accession>A0A399IIQ6</accession>
<proteinExistence type="predicted"/>
<dbReference type="AlphaFoldDB" id="A0A399IIQ6"/>
<dbReference type="EMBL" id="QXDJ01000006">
    <property type="protein sequence ID" value="RII32830.1"/>
    <property type="molecule type" value="Genomic_DNA"/>
</dbReference>